<dbReference type="PANTHER" id="PTHR12303">
    <property type="entry name" value="CARNOSINE N-METHYLTRANSFERASE"/>
    <property type="match status" value="1"/>
</dbReference>
<dbReference type="InterPro" id="IPR012901">
    <property type="entry name" value="CARME"/>
</dbReference>
<dbReference type="GO" id="GO:0005829">
    <property type="term" value="C:cytosol"/>
    <property type="evidence" value="ECO:0007669"/>
    <property type="project" value="TreeGrafter"/>
</dbReference>
<organism evidence="8">
    <name type="scientific">Brugia pahangi</name>
    <name type="common">Filarial nematode worm</name>
    <dbReference type="NCBI Taxonomy" id="6280"/>
    <lineage>
        <taxon>Eukaryota</taxon>
        <taxon>Metazoa</taxon>
        <taxon>Ecdysozoa</taxon>
        <taxon>Nematoda</taxon>
        <taxon>Chromadorea</taxon>
        <taxon>Rhabditida</taxon>
        <taxon>Spirurina</taxon>
        <taxon>Spiruromorpha</taxon>
        <taxon>Filarioidea</taxon>
        <taxon>Onchocercidae</taxon>
        <taxon>Brugia</taxon>
    </lineage>
</organism>
<evidence type="ECO:0000256" key="5">
    <source>
        <dbReference type="ARBA" id="ARBA00022691"/>
    </source>
</evidence>
<name>A0A0N4SWS7_BRUPA</name>
<dbReference type="GO" id="GO:0035498">
    <property type="term" value="P:carnosine metabolic process"/>
    <property type="evidence" value="ECO:0007669"/>
    <property type="project" value="TreeGrafter"/>
</dbReference>
<dbReference type="SMART" id="SM01296">
    <property type="entry name" value="N2227"/>
    <property type="match status" value="1"/>
</dbReference>
<dbReference type="SUPFAM" id="SSF53335">
    <property type="entry name" value="S-adenosyl-L-methionine-dependent methyltransferases"/>
    <property type="match status" value="1"/>
</dbReference>
<dbReference type="Gene3D" id="2.130.10.10">
    <property type="entry name" value="YVTN repeat-like/Quinoprotein amine dehydrogenase"/>
    <property type="match status" value="1"/>
</dbReference>
<evidence type="ECO:0000313" key="8">
    <source>
        <dbReference type="WBParaSite" id="BPAG_0000009701-mRNA-1"/>
    </source>
</evidence>
<dbReference type="EMBL" id="UZAD01000004">
    <property type="protein sequence ID" value="VDN81284.1"/>
    <property type="molecule type" value="Genomic_DNA"/>
</dbReference>
<dbReference type="STRING" id="6280.A0A0N4SWS7"/>
<dbReference type="Proteomes" id="UP000278627">
    <property type="component" value="Unassembled WGS sequence"/>
</dbReference>
<comment type="similarity">
    <text evidence="1">Belongs to the carnosine N-methyltransferase family.</text>
</comment>
<keyword evidence="5" id="KW-0949">S-adenosyl-L-methionine</keyword>
<keyword evidence="3" id="KW-0489">Methyltransferase</keyword>
<dbReference type="Pfam" id="PF07942">
    <property type="entry name" value="CARME"/>
    <property type="match status" value="1"/>
</dbReference>
<protein>
    <recommendedName>
        <fullName evidence="2">carnosine N-methyltransferase</fullName>
        <ecNumber evidence="2">2.1.1.22</ecNumber>
    </recommendedName>
</protein>
<dbReference type="InterPro" id="IPR015943">
    <property type="entry name" value="WD40/YVTN_repeat-like_dom_sf"/>
</dbReference>
<accession>A0A0N4SWS7</accession>
<dbReference type="Gene3D" id="3.40.50.150">
    <property type="entry name" value="Vaccinia Virus protein VP39"/>
    <property type="match status" value="1"/>
</dbReference>
<gene>
    <name evidence="6" type="ORF">BPAG_LOCUS98</name>
</gene>
<dbReference type="Pfam" id="PF00400">
    <property type="entry name" value="WD40"/>
    <property type="match status" value="2"/>
</dbReference>
<dbReference type="GO" id="GO:0032259">
    <property type="term" value="P:methylation"/>
    <property type="evidence" value="ECO:0007669"/>
    <property type="project" value="UniProtKB-KW"/>
</dbReference>
<dbReference type="PANTHER" id="PTHR12303:SF6">
    <property type="entry name" value="CARNOSINE N-METHYLTRANSFERASE"/>
    <property type="match status" value="1"/>
</dbReference>
<evidence type="ECO:0000256" key="2">
    <source>
        <dbReference type="ARBA" id="ARBA00012003"/>
    </source>
</evidence>
<sequence length="1589" mass="180341">MDKVEELKPEVEEISCDEVENRDNVGEGSTSVSQNEHDEIIATEKVLNAMLFYRRYGITRIQMSISSYQKLSKEQQAALSPAYQYHLVKMKECIIHNQKVLREIIECGISMFGDDFALRAAAQMTQLRPSSDHYMSKVRSTLKQIMRDWSSEGKIERESCYSDTVQILRQLFPDKENRSAIEVLVPGAGLGRLVWELVAEGFSVQGNEFSILMLLTSNFILNKCKQANEFKIYPFVLDTCNNWSYADQLRSVSFPDVCPVMPDDRPNKFSMCAGDFLEAMKNDKERWDVVVTVFFIDTAINVLDYIDTIHKILKKGGLWINFGPLTFHFADGEAEGAIELPYDSIIQYITKKNFRFERDERADRSNPALYACNKKSMLHYQYNCGFFATVLDNDFTEKYMCIGSPGSVSVVESEKYSAIPRNTRTNRHSAHIIRWQRLNDTSGSHIICVSTQFFDIFTVNSDCLNLLDSTCAHPFNLTDVDWCPCDTNSLLSCSVDDAVKCWDLRDLRCPCLQIQTIGGAEQAKWAPLSVNSLCTSHGTDLRLWDKRNISLPVQTVSAHMQKISCVMWHPTTATCFLTAGLDGYIKFRIQDALIFVTIIEMWNSSDLTKPRHSLGMLPAPIWKIKFSSDGNEFASIPLPMYGQLEESCALSLWKTSTLEIVQVIGCEDDVLLDLCWQKFHMQRQTYSCLYSASRYGKLRKYNLPLFKDLSEEVVEKSYCSRVGINTENAFVFDEEIEESKTKIRTPLANTGSTSKLNKRSLMMNKIEIIENGLCLTVPRQVDVLIAELVPLKCMCTQDLTVQLLDDKHSLITWKKNADLKFRIKAALSLEERMEGFTHVIIQIINEGSYLSFNEMETIVKKLSDETSIMDMSLEKEPILPIILHNLLKIVASMETLTSQSLDIPQRPENVVQFCDSASSENGSHSVTFGTISSPLPKSSEVMPILYKFSSLFSTLSSPLLSTSYDRWIPSPRTCGARFNGSGFLVIFGRNELAMRRMQSSKSSFQDESLWLSAERITQTLKGTSSKKGALSFLDDGHEVDDGHISSTPRSLDDYKHELLLSLDDMHTHFHGNEKCNSPLCQSISSTPFFSRNMAFFHQKFDIANSGTSSLLEMRTSNSLAVLSNICNSTQNIRSFRRRGNSGTNVLADDHHNLDGCAAVSVVVIYDVSVLMSVSKDLARKYRLIGANALELCLWNRKVVEEVGRKDLENIWQIVELCIRMGKSSWRKRYPLDQCITMTNMLDLDSSEENISEEDSMAVAVHPFGRSLINSLLDYFARINDYQTAAVIICVLGLRYKRCFEIDSSMESSTTPKYAAHHEHSLSTYDISSDSSVCNTINANAKLHSNFRIMQQENEKLHIREQPPLTTPVSKAAKKFPSLFQNALIGHRSMQNLKKQNRKISSSHRISHKSVMSETVEQSEQDSVSSATKNKFHLCSLLDPLSNDQFDEVRHQYASLLFRWRMFSKAAEVMKYSETAPYSPPLQVQSSCPQCNNKLLRFKCDKCHIHWKFRCSLCQLPVLGNFSCSSSFSYYDSLLFTKRIFRWLISCFPGMLTVCALCGHGGHSEHMVVWFKENNHCAYGCGCDCKSACF</sequence>
<evidence type="ECO:0000313" key="6">
    <source>
        <dbReference type="EMBL" id="VDN81284.1"/>
    </source>
</evidence>
<dbReference type="InterPro" id="IPR001680">
    <property type="entry name" value="WD40_rpt"/>
</dbReference>
<reference evidence="8" key="1">
    <citation type="submission" date="2016-04" db="UniProtKB">
        <authorList>
            <consortium name="WormBaseParasite"/>
        </authorList>
    </citation>
    <scope>IDENTIFICATION</scope>
</reference>
<dbReference type="InterPro" id="IPR036322">
    <property type="entry name" value="WD40_repeat_dom_sf"/>
</dbReference>
<dbReference type="SUPFAM" id="SSF50978">
    <property type="entry name" value="WD40 repeat-like"/>
    <property type="match status" value="1"/>
</dbReference>
<dbReference type="GO" id="GO:0030735">
    <property type="term" value="F:carnosine N-methyltransferase activity"/>
    <property type="evidence" value="ECO:0007669"/>
    <property type="project" value="UniProtKB-EC"/>
</dbReference>
<reference evidence="6 7" key="2">
    <citation type="submission" date="2018-11" db="EMBL/GenBank/DDBJ databases">
        <authorList>
            <consortium name="Pathogen Informatics"/>
        </authorList>
    </citation>
    <scope>NUCLEOTIDE SEQUENCE [LARGE SCALE GENOMIC DNA]</scope>
</reference>
<keyword evidence="4" id="KW-0808">Transferase</keyword>
<evidence type="ECO:0000256" key="1">
    <source>
        <dbReference type="ARBA" id="ARBA00010086"/>
    </source>
</evidence>
<dbReference type="InterPro" id="IPR029063">
    <property type="entry name" value="SAM-dependent_MTases_sf"/>
</dbReference>
<dbReference type="GO" id="GO:0005634">
    <property type="term" value="C:nucleus"/>
    <property type="evidence" value="ECO:0007669"/>
    <property type="project" value="TreeGrafter"/>
</dbReference>
<dbReference type="EC" id="2.1.1.22" evidence="2"/>
<evidence type="ECO:0000256" key="4">
    <source>
        <dbReference type="ARBA" id="ARBA00022679"/>
    </source>
</evidence>
<dbReference type="WBParaSite" id="BPAG_0000009701-mRNA-1">
    <property type="protein sequence ID" value="BPAG_0000009701-mRNA-1"/>
    <property type="gene ID" value="BPAG_0000009701"/>
</dbReference>
<evidence type="ECO:0000313" key="7">
    <source>
        <dbReference type="Proteomes" id="UP000278627"/>
    </source>
</evidence>
<dbReference type="SMART" id="SM00320">
    <property type="entry name" value="WD40"/>
    <property type="match status" value="3"/>
</dbReference>
<keyword evidence="7" id="KW-1185">Reference proteome</keyword>
<evidence type="ECO:0000256" key="3">
    <source>
        <dbReference type="ARBA" id="ARBA00022603"/>
    </source>
</evidence>
<proteinExistence type="inferred from homology"/>